<reference evidence="1" key="1">
    <citation type="submission" date="2019-08" db="EMBL/GenBank/DDBJ databases">
        <authorList>
            <person name="Kucharzyk K."/>
            <person name="Murdoch R.W."/>
            <person name="Higgins S."/>
            <person name="Loffler F."/>
        </authorList>
    </citation>
    <scope>NUCLEOTIDE SEQUENCE</scope>
</reference>
<proteinExistence type="predicted"/>
<sequence>MPAATTMPNMATMAPPSTGLGIIIASAANLGIRPSSIRIAPAATTTLIVLDLDNCTKPTFCEKVVYGKEFNSPPITTAKPSAR</sequence>
<dbReference type="AlphaFoldDB" id="A0A645G5I3"/>
<dbReference type="EMBL" id="VSSQ01069999">
    <property type="protein sequence ID" value="MPN21905.1"/>
    <property type="molecule type" value="Genomic_DNA"/>
</dbReference>
<comment type="caution">
    <text evidence="1">The sequence shown here is derived from an EMBL/GenBank/DDBJ whole genome shotgun (WGS) entry which is preliminary data.</text>
</comment>
<organism evidence="1">
    <name type="scientific">bioreactor metagenome</name>
    <dbReference type="NCBI Taxonomy" id="1076179"/>
    <lineage>
        <taxon>unclassified sequences</taxon>
        <taxon>metagenomes</taxon>
        <taxon>ecological metagenomes</taxon>
    </lineage>
</organism>
<name>A0A645G5I3_9ZZZZ</name>
<evidence type="ECO:0000313" key="1">
    <source>
        <dbReference type="EMBL" id="MPN21905.1"/>
    </source>
</evidence>
<accession>A0A645G5I3</accession>
<gene>
    <name evidence="1" type="ORF">SDC9_169287</name>
</gene>
<protein>
    <submittedName>
        <fullName evidence="1">Uncharacterized protein</fullName>
    </submittedName>
</protein>